<proteinExistence type="predicted"/>
<reference evidence="3 4" key="1">
    <citation type="submission" date="2020-05" db="EMBL/GenBank/DDBJ databases">
        <title>Complete closed genome sequence of Defluviicoccus vanus.</title>
        <authorList>
            <person name="Bessarab I."/>
            <person name="Arumugam K."/>
            <person name="Maszenan A.M."/>
            <person name="Seviour R.J."/>
            <person name="Williams R.B."/>
        </authorList>
    </citation>
    <scope>NUCLEOTIDE SEQUENCE [LARGE SCALE GENOMIC DNA]</scope>
    <source>
        <strain evidence="3 4">Ben 114</strain>
    </source>
</reference>
<organism evidence="3 4">
    <name type="scientific">Defluviicoccus vanus</name>
    <dbReference type="NCBI Taxonomy" id="111831"/>
    <lineage>
        <taxon>Bacteria</taxon>
        <taxon>Pseudomonadati</taxon>
        <taxon>Pseudomonadota</taxon>
        <taxon>Alphaproteobacteria</taxon>
        <taxon>Rhodospirillales</taxon>
        <taxon>Rhodospirillaceae</taxon>
        <taxon>Defluviicoccus</taxon>
    </lineage>
</organism>
<dbReference type="Pfam" id="PF13717">
    <property type="entry name" value="Zn_ribbon_4"/>
    <property type="match status" value="1"/>
</dbReference>
<gene>
    <name evidence="3" type="ORF">HQ394_06550</name>
</gene>
<dbReference type="EMBL" id="CP053923">
    <property type="protein sequence ID" value="QNT69075.1"/>
    <property type="molecule type" value="Genomic_DNA"/>
</dbReference>
<evidence type="ECO:0000313" key="3">
    <source>
        <dbReference type="EMBL" id="QNT69075.1"/>
    </source>
</evidence>
<feature type="region of interest" description="Disordered" evidence="1">
    <location>
        <begin position="39"/>
        <end position="140"/>
    </location>
</feature>
<dbReference type="NCBIfam" id="TIGR02098">
    <property type="entry name" value="MJ0042_CXXC"/>
    <property type="match status" value="1"/>
</dbReference>
<dbReference type="Proteomes" id="UP000516369">
    <property type="component" value="Chromosome"/>
</dbReference>
<sequence length="140" mass="15212">MIITCPRCTAHYDVEPEHFGLRARLARCSNCGHLWRADPDDFAALPPPAPAADSASVLPGQEPGSSPLPAPTDAGDNEDGDAFTPPPPQAEPPQSKPLWPDPAPPAVSPAVSPCPCRRSARRRCRRRHGKRYGRRSDKRH</sequence>
<keyword evidence="4" id="KW-1185">Reference proteome</keyword>
<evidence type="ECO:0000256" key="1">
    <source>
        <dbReference type="SAM" id="MobiDB-lite"/>
    </source>
</evidence>
<feature type="compositionally biased region" description="Pro residues" evidence="1">
    <location>
        <begin position="84"/>
        <end position="107"/>
    </location>
</feature>
<dbReference type="KEGG" id="dvn:HQ394_06550"/>
<evidence type="ECO:0000313" key="4">
    <source>
        <dbReference type="Proteomes" id="UP000516369"/>
    </source>
</evidence>
<feature type="compositionally biased region" description="Low complexity" evidence="1">
    <location>
        <begin position="108"/>
        <end position="117"/>
    </location>
</feature>
<dbReference type="AlphaFoldDB" id="A0A7H1N039"/>
<dbReference type="InterPro" id="IPR011723">
    <property type="entry name" value="Znf/thioredoxin_put"/>
</dbReference>
<feature type="compositionally biased region" description="Basic residues" evidence="1">
    <location>
        <begin position="118"/>
        <end position="140"/>
    </location>
</feature>
<name>A0A7H1N039_9PROT</name>
<evidence type="ECO:0000259" key="2">
    <source>
        <dbReference type="Pfam" id="PF13717"/>
    </source>
</evidence>
<protein>
    <submittedName>
        <fullName evidence="3">Zinc-ribbon domain-containing protein</fullName>
    </submittedName>
</protein>
<accession>A0A7H1N039</accession>
<feature type="domain" description="Zinc finger/thioredoxin putative" evidence="2">
    <location>
        <begin position="1"/>
        <end position="36"/>
    </location>
</feature>